<keyword evidence="2" id="KW-1185">Reference proteome</keyword>
<dbReference type="RefSeq" id="WP_236892685.1">
    <property type="nucleotide sequence ID" value="NZ_AP024488.1"/>
</dbReference>
<dbReference type="InterPro" id="IPR021803">
    <property type="entry name" value="DUF3373"/>
</dbReference>
<protein>
    <recommendedName>
        <fullName evidence="3">DUF3373 domain-containing protein</fullName>
    </recommendedName>
</protein>
<evidence type="ECO:0008006" key="3">
    <source>
        <dbReference type="Google" id="ProtNLM"/>
    </source>
</evidence>
<sequence>MMKLWTGKPGLLTGIVLGLFLAGLVLPPGIFADESTEALKIQVEELKELVEEMGERLNKPEVHSATDKVALGVELKTTAWSLHYEDTRVAPPAMVGAFFVPYDGTPTGGFNGATLQQFQQAMANMAMGGMIPPADTYDADNDLIYTTKFRLNMNAKVNDNLSFTGRMAAYKVWGDSSGVNFNNNGMSDVTLDGTSVSRPHGDTIHLERAYFNYKNDIGVVPYNFSLGRRPSTDGPPLEYAANSLEGGSPLASIINWQFDGASLNFGLEEAIGIPGASLKLCYGVGFESDYGNSGSLSSNPQVDDVQLYGFISNFYDDDVTKVTLNYAYAPGLTDGFTGTTVMPFIVSAEDQNQDGTDEYYFTQNTGGFISRVEPSTNIGDWQAASLLFRTNLEESVGDVDLFLATSWSHTDPSKISGNPFYTLMGQGLLSSNGELESHDGYSVYAGCVLPMPLEAKLGLEYNWGSKYWFNFTGAEDSFTGSKLATRGHVVETYYIQPIMGDNLSVTVGGRYYDYEYTGSGNPLGEPVKVSEAMATDALFPVLDKAWELYVSATMKF</sequence>
<dbReference type="EMBL" id="AP024488">
    <property type="protein sequence ID" value="BCS96367.1"/>
    <property type="molecule type" value="Genomic_DNA"/>
</dbReference>
<organism evidence="1 2">
    <name type="scientific">Desulfoluna limicola</name>
    <dbReference type="NCBI Taxonomy" id="2810562"/>
    <lineage>
        <taxon>Bacteria</taxon>
        <taxon>Pseudomonadati</taxon>
        <taxon>Thermodesulfobacteriota</taxon>
        <taxon>Desulfobacteria</taxon>
        <taxon>Desulfobacterales</taxon>
        <taxon>Desulfolunaceae</taxon>
        <taxon>Desulfoluna</taxon>
    </lineage>
</organism>
<evidence type="ECO:0000313" key="2">
    <source>
        <dbReference type="Proteomes" id="UP001320148"/>
    </source>
</evidence>
<dbReference type="Pfam" id="PF11853">
    <property type="entry name" value="DUF3373"/>
    <property type="match status" value="1"/>
</dbReference>
<proteinExistence type="predicted"/>
<dbReference type="Proteomes" id="UP001320148">
    <property type="component" value="Chromosome"/>
</dbReference>
<reference evidence="1 2" key="1">
    <citation type="submission" date="2021-02" db="EMBL/GenBank/DDBJ databases">
        <title>Complete genome of Desulfoluna sp. strain ASN36.</title>
        <authorList>
            <person name="Takahashi A."/>
            <person name="Kojima H."/>
            <person name="Fukui M."/>
        </authorList>
    </citation>
    <scope>NUCLEOTIDE SEQUENCE [LARGE SCALE GENOMIC DNA]</scope>
    <source>
        <strain evidence="1 2">ASN36</strain>
    </source>
</reference>
<accession>A0ABN6F506</accession>
<gene>
    <name evidence="1" type="ORF">DSLASN_19990</name>
</gene>
<name>A0ABN6F506_9BACT</name>
<evidence type="ECO:0000313" key="1">
    <source>
        <dbReference type="EMBL" id="BCS96367.1"/>
    </source>
</evidence>